<reference evidence="1" key="1">
    <citation type="journal article" date="2014" name="Int. J. Syst. Evol. Microbiol.">
        <title>Complete genome sequence of Corynebacterium casei LMG S-19264T (=DSM 44701T), isolated from a smear-ripened cheese.</title>
        <authorList>
            <consortium name="US DOE Joint Genome Institute (JGI-PGF)"/>
            <person name="Walter F."/>
            <person name="Albersmeier A."/>
            <person name="Kalinowski J."/>
            <person name="Ruckert C."/>
        </authorList>
    </citation>
    <scope>NUCLEOTIDE SEQUENCE</scope>
    <source>
        <strain evidence="1">JCM 19596</strain>
    </source>
</reference>
<dbReference type="RefSeq" id="WP_188979893.1">
    <property type="nucleotide sequence ID" value="NZ_BMPG01000004.1"/>
</dbReference>
<dbReference type="EMBL" id="BMPG01000004">
    <property type="protein sequence ID" value="GGL67916.1"/>
    <property type="molecule type" value="Genomic_DNA"/>
</dbReference>
<evidence type="ECO:0000313" key="1">
    <source>
        <dbReference type="EMBL" id="GGL67916.1"/>
    </source>
</evidence>
<dbReference type="Proteomes" id="UP000607197">
    <property type="component" value="Unassembled WGS sequence"/>
</dbReference>
<proteinExistence type="predicted"/>
<keyword evidence="2" id="KW-1185">Reference proteome</keyword>
<gene>
    <name evidence="1" type="ORF">GCM10009039_27330</name>
</gene>
<accession>A0A830FPK9</accession>
<dbReference type="AlphaFoldDB" id="A0A830FPK9"/>
<comment type="caution">
    <text evidence="1">The sequence shown here is derived from an EMBL/GenBank/DDBJ whole genome shotgun (WGS) entry which is preliminary data.</text>
</comment>
<reference evidence="1" key="2">
    <citation type="submission" date="2020-09" db="EMBL/GenBank/DDBJ databases">
        <authorList>
            <person name="Sun Q."/>
            <person name="Ohkuma M."/>
        </authorList>
    </citation>
    <scope>NUCLEOTIDE SEQUENCE</scope>
    <source>
        <strain evidence="1">JCM 19596</strain>
    </source>
</reference>
<protein>
    <submittedName>
        <fullName evidence="1">Uncharacterized protein</fullName>
    </submittedName>
</protein>
<sequence length="49" mass="5486">MSESDAEREYPEGAACRIEDGVLVGCETSTFERYAGFLRRVHDSVTEES</sequence>
<name>A0A830FPK9_9EURY</name>
<evidence type="ECO:0000313" key="2">
    <source>
        <dbReference type="Proteomes" id="UP000607197"/>
    </source>
</evidence>
<organism evidence="1 2">
    <name type="scientific">Halocalculus aciditolerans</name>
    <dbReference type="NCBI Taxonomy" id="1383812"/>
    <lineage>
        <taxon>Archaea</taxon>
        <taxon>Methanobacteriati</taxon>
        <taxon>Methanobacteriota</taxon>
        <taxon>Stenosarchaea group</taxon>
        <taxon>Halobacteria</taxon>
        <taxon>Halobacteriales</taxon>
        <taxon>Halobacteriaceae</taxon>
        <taxon>Halocalculus</taxon>
    </lineage>
</organism>